<keyword evidence="5" id="KW-0507">mRNA processing</keyword>
<dbReference type="Pfam" id="PF13019">
    <property type="entry name" value="Sde2_N_Ubi_yeast"/>
    <property type="match status" value="1"/>
</dbReference>
<name>A0A1V8TCV7_9PEZI</name>
<dbReference type="GO" id="GO:0005737">
    <property type="term" value="C:cytoplasm"/>
    <property type="evidence" value="ECO:0007669"/>
    <property type="project" value="UniProtKB-SubCell"/>
</dbReference>
<dbReference type="PANTHER" id="PTHR12786">
    <property type="entry name" value="SPLICING FACTOR SF3A-RELATED"/>
    <property type="match status" value="1"/>
</dbReference>
<dbReference type="STRING" id="1507870.A0A1V8TCV7"/>
<evidence type="ECO:0000256" key="6">
    <source>
        <dbReference type="ARBA" id="ARBA00023187"/>
    </source>
</evidence>
<dbReference type="InterPro" id="IPR051421">
    <property type="entry name" value="RNA_Proc_DNA_Dmg_Regulator"/>
</dbReference>
<dbReference type="AlphaFoldDB" id="A0A1V8TCV7"/>
<dbReference type="InterPro" id="IPR024974">
    <property type="entry name" value="Sde2_N"/>
</dbReference>
<evidence type="ECO:0000256" key="5">
    <source>
        <dbReference type="ARBA" id="ARBA00022664"/>
    </source>
</evidence>
<keyword evidence="4" id="KW-0963">Cytoplasm</keyword>
<dbReference type="InParanoid" id="A0A1V8TCV7"/>
<evidence type="ECO:0000256" key="1">
    <source>
        <dbReference type="ARBA" id="ARBA00004123"/>
    </source>
</evidence>
<dbReference type="Proteomes" id="UP000192596">
    <property type="component" value="Unassembled WGS sequence"/>
</dbReference>
<evidence type="ECO:0000256" key="9">
    <source>
        <dbReference type="SAM" id="MobiDB-lite"/>
    </source>
</evidence>
<evidence type="ECO:0000259" key="11">
    <source>
        <dbReference type="Pfam" id="PF22782"/>
    </source>
</evidence>
<dbReference type="GO" id="GO:0006397">
    <property type="term" value="P:mRNA processing"/>
    <property type="evidence" value="ECO:0007669"/>
    <property type="project" value="UniProtKB-KW"/>
</dbReference>
<evidence type="ECO:0000313" key="13">
    <source>
        <dbReference type="Proteomes" id="UP000192596"/>
    </source>
</evidence>
<evidence type="ECO:0000256" key="7">
    <source>
        <dbReference type="ARBA" id="ARBA00023242"/>
    </source>
</evidence>
<feature type="compositionally biased region" description="Acidic residues" evidence="9">
    <location>
        <begin position="242"/>
        <end position="265"/>
    </location>
</feature>
<organism evidence="12 13">
    <name type="scientific">Cryoendolithus antarcticus</name>
    <dbReference type="NCBI Taxonomy" id="1507870"/>
    <lineage>
        <taxon>Eukaryota</taxon>
        <taxon>Fungi</taxon>
        <taxon>Dikarya</taxon>
        <taxon>Ascomycota</taxon>
        <taxon>Pezizomycotina</taxon>
        <taxon>Dothideomycetes</taxon>
        <taxon>Dothideomycetidae</taxon>
        <taxon>Cladosporiales</taxon>
        <taxon>Cladosporiaceae</taxon>
        <taxon>Cryoendolithus</taxon>
    </lineage>
</organism>
<evidence type="ECO:0000313" key="12">
    <source>
        <dbReference type="EMBL" id="OQO09206.1"/>
    </source>
</evidence>
<keyword evidence="7" id="KW-0539">Nucleus</keyword>
<dbReference type="PANTHER" id="PTHR12786:SF1">
    <property type="entry name" value="SPLICING REGULATOR SDE2"/>
    <property type="match status" value="1"/>
</dbReference>
<keyword evidence="6" id="KW-0508">mRNA splicing</keyword>
<evidence type="ECO:0000259" key="10">
    <source>
        <dbReference type="Pfam" id="PF13019"/>
    </source>
</evidence>
<feature type="compositionally biased region" description="Acidic residues" evidence="9">
    <location>
        <begin position="277"/>
        <end position="292"/>
    </location>
</feature>
<dbReference type="GO" id="GO:0008380">
    <property type="term" value="P:RNA splicing"/>
    <property type="evidence" value="ECO:0007669"/>
    <property type="project" value="UniProtKB-KW"/>
</dbReference>
<sequence length="333" mass="36624">MSSTAATTLPTAHTTAQSNPRITLLITTFPGLGLPRTLSIPVSSSTSIHDVLTTIYARLPNPDIVRSLLVTTTSNKLLRLHDEEAISSLQADKPSDFLPLRISARLCGGKGGFGSQLRAAGGRMSSRKNRDRQNQNGSNRNLDGRRLRTIDEAKRLADYLATKPEMEKAEREERKKRWEAVVDAVEATEEGIKSGKMGSNQGRLDAEYVESKQVAEEKVREAVMKAMREQSAADARTGSESSLEEDNGSGEEDDDVSEPDDDAEMPEASSSRTFFGWDDDDDDEDDGEDENEEVRRVEPEIPPPKDAVSVQLVEELTSTVPPILDETVYSEKT</sequence>
<feature type="region of interest" description="Disordered" evidence="9">
    <location>
        <begin position="220"/>
        <end position="308"/>
    </location>
</feature>
<dbReference type="InterPro" id="IPR053822">
    <property type="entry name" value="SDE2-like_dom"/>
</dbReference>
<comment type="caution">
    <text evidence="12">The sequence shown here is derived from an EMBL/GenBank/DDBJ whole genome shotgun (WGS) entry which is preliminary data.</text>
</comment>
<evidence type="ECO:0000256" key="4">
    <source>
        <dbReference type="ARBA" id="ARBA00022490"/>
    </source>
</evidence>
<protein>
    <submittedName>
        <fullName evidence="12">Uncharacterized protein</fullName>
    </submittedName>
</protein>
<feature type="region of interest" description="Disordered" evidence="9">
    <location>
        <begin position="115"/>
        <end position="145"/>
    </location>
</feature>
<feature type="domain" description="SDE2-like" evidence="11">
    <location>
        <begin position="108"/>
        <end position="224"/>
    </location>
</feature>
<evidence type="ECO:0000256" key="2">
    <source>
        <dbReference type="ARBA" id="ARBA00004496"/>
    </source>
</evidence>
<comment type="subcellular location">
    <subcellularLocation>
        <location evidence="2">Cytoplasm</location>
    </subcellularLocation>
    <subcellularLocation>
        <location evidence="1">Nucleus</location>
    </subcellularLocation>
</comment>
<proteinExistence type="inferred from homology"/>
<evidence type="ECO:0000256" key="8">
    <source>
        <dbReference type="ARBA" id="ARBA00023306"/>
    </source>
</evidence>
<accession>A0A1V8TCV7</accession>
<comment type="similarity">
    <text evidence="3">Belongs to the SDE2 family.</text>
</comment>
<dbReference type="EMBL" id="NAJO01000011">
    <property type="protein sequence ID" value="OQO09206.1"/>
    <property type="molecule type" value="Genomic_DNA"/>
</dbReference>
<keyword evidence="13" id="KW-1185">Reference proteome</keyword>
<dbReference type="GO" id="GO:0005634">
    <property type="term" value="C:nucleus"/>
    <property type="evidence" value="ECO:0007669"/>
    <property type="project" value="UniProtKB-SubCell"/>
</dbReference>
<dbReference type="OrthoDB" id="547031at2759"/>
<reference evidence="13" key="1">
    <citation type="submission" date="2017-03" db="EMBL/GenBank/DDBJ databases">
        <title>Genomes of endolithic fungi from Antarctica.</title>
        <authorList>
            <person name="Coleine C."/>
            <person name="Masonjones S."/>
            <person name="Stajich J.E."/>
        </authorList>
    </citation>
    <scope>NUCLEOTIDE SEQUENCE [LARGE SCALE GENOMIC DNA]</scope>
    <source>
        <strain evidence="13">CCFEE 5527</strain>
    </source>
</reference>
<gene>
    <name evidence="12" type="ORF">B0A48_06097</name>
</gene>
<keyword evidence="8" id="KW-0131">Cell cycle</keyword>
<dbReference type="Pfam" id="PF22782">
    <property type="entry name" value="SDE2"/>
    <property type="match status" value="1"/>
</dbReference>
<feature type="domain" description="Sde2 ubiquitin" evidence="10">
    <location>
        <begin position="22"/>
        <end position="107"/>
    </location>
</feature>
<evidence type="ECO:0000256" key="3">
    <source>
        <dbReference type="ARBA" id="ARBA00008726"/>
    </source>
</evidence>